<protein>
    <submittedName>
        <fullName evidence="1">Uncharacterized protein</fullName>
    </submittedName>
</protein>
<organism evidence="1">
    <name type="scientific">Amphimedon queenslandica</name>
    <name type="common">Sponge</name>
    <dbReference type="NCBI Taxonomy" id="400682"/>
    <lineage>
        <taxon>Eukaryota</taxon>
        <taxon>Metazoa</taxon>
        <taxon>Porifera</taxon>
        <taxon>Demospongiae</taxon>
        <taxon>Heteroscleromorpha</taxon>
        <taxon>Haplosclerida</taxon>
        <taxon>Niphatidae</taxon>
        <taxon>Amphimedon</taxon>
    </lineage>
</organism>
<dbReference type="GO" id="GO:0005975">
    <property type="term" value="P:carbohydrate metabolic process"/>
    <property type="evidence" value="ECO:0007669"/>
    <property type="project" value="InterPro"/>
</dbReference>
<dbReference type="GO" id="GO:0030246">
    <property type="term" value="F:carbohydrate binding"/>
    <property type="evidence" value="ECO:0007669"/>
    <property type="project" value="InterPro"/>
</dbReference>
<dbReference type="EnsemblMetazoa" id="Aqu2.1.22090_001">
    <property type="protein sequence ID" value="Aqu2.1.22090_001"/>
    <property type="gene ID" value="Aqu2.1.22090"/>
</dbReference>
<reference evidence="1" key="1">
    <citation type="submission" date="2017-05" db="UniProtKB">
        <authorList>
            <consortium name="EnsemblMetazoa"/>
        </authorList>
    </citation>
    <scope>IDENTIFICATION</scope>
</reference>
<sequence>MGVLTQVIRLYKNIPTIELEYTVGPIQIKCIIHCKYMYISPQKKAPYGIRDGLGKEIISHFTTDLKTDSTFYHVLILMGEVCRKEYLYYRRNYHLTWTYNKTEPIAGTTIQCSLFHLDRSRHGGGVAIYAKSCLQPSVFQLPPQLLALVSALNAFMCPLLIDLPPQLLLQIVTQPTHYSHSGSPSIIDLVFVPRSAHGSAIVTPPLGSPDHCTIISLSFSFKPPPSHHQFHRKVWLYHKAEFNAINDSYNAIL</sequence>
<dbReference type="InterPro" id="IPR011013">
    <property type="entry name" value="Gal_mutarotase_sf_dom"/>
</dbReference>
<dbReference type="GO" id="GO:0003824">
    <property type="term" value="F:catalytic activity"/>
    <property type="evidence" value="ECO:0007669"/>
    <property type="project" value="InterPro"/>
</dbReference>
<proteinExistence type="predicted"/>
<evidence type="ECO:0000313" key="1">
    <source>
        <dbReference type="EnsemblMetazoa" id="Aqu2.1.22090_001"/>
    </source>
</evidence>
<dbReference type="eggNOG" id="KOG1959">
    <property type="taxonomic scope" value="Eukaryota"/>
</dbReference>
<dbReference type="SUPFAM" id="SSF74650">
    <property type="entry name" value="Galactose mutarotase-like"/>
    <property type="match status" value="1"/>
</dbReference>
<dbReference type="OrthoDB" id="2016903at2759"/>
<accession>A0A1X7U2U4</accession>
<name>A0A1X7U2U4_AMPQE</name>
<dbReference type="Gene3D" id="2.70.98.30">
    <property type="entry name" value="Golgi alpha-mannosidase II, domain 4"/>
    <property type="match status" value="1"/>
</dbReference>
<dbReference type="InParanoid" id="A0A1X7U2U4"/>
<dbReference type="AlphaFoldDB" id="A0A1X7U2U4"/>